<evidence type="ECO:0000256" key="8">
    <source>
        <dbReference type="ARBA" id="ARBA00022840"/>
    </source>
</evidence>
<dbReference type="InterPro" id="IPR003661">
    <property type="entry name" value="HisK_dim/P_dom"/>
</dbReference>
<keyword evidence="6" id="KW-0547">Nucleotide-binding</keyword>
<sequence>METDKAAGPLFSKLPFVQTMRWLFWLALTISLWLTDHFLLPVLGPELWRVLLALGLVNGVTTWLCRRCPGWRGWGVAGLLFDILALTLVVAFSGGVMNPVASLYLFPLLIAALTCRARVAWLLVAVATACYLSLFRWYRPLTADGHPHQGAGEPLFNLHLVGMWLTFGLSAVLITAAVSWLIRRLADKERQLRQAYQNQQQQERFLLLGMESASVAHQLSTPLNNLFLLAEELEQEPALSAEGKAHLDTLQRQLLLCRDVLWQLKHRAEAPAGPVWLFDSLRGYLARWNNLRPDVHCQWYDEGLRQDYRVWLDEPFWAALLNILDNAADAGENRVELYTTVIDGRLLDIGIHNRQGHLSEEQLRRAGLNQQESAKPAGLGMGVWLAHATFSRLDGSLTLRNHAEGGVYARIRLPLRLAGEGSPCPVSTGGADAAFSAGG</sequence>
<keyword evidence="9" id="KW-0472">Membrane</keyword>
<protein>
    <recommendedName>
        <fullName evidence="3">histidine kinase</fullName>
        <ecNumber evidence="3">2.7.13.3</ecNumber>
    </recommendedName>
</protein>
<organism evidence="11 12">
    <name type="scientific">Zobellella taiwanensis</name>
    <dbReference type="NCBI Taxonomy" id="347535"/>
    <lineage>
        <taxon>Bacteria</taxon>
        <taxon>Pseudomonadati</taxon>
        <taxon>Pseudomonadota</taxon>
        <taxon>Gammaproteobacteria</taxon>
        <taxon>Aeromonadales</taxon>
        <taxon>Aeromonadaceae</taxon>
        <taxon>Zobellella</taxon>
    </lineage>
</organism>
<evidence type="ECO:0000313" key="12">
    <source>
        <dbReference type="Proteomes" id="UP000242181"/>
    </source>
</evidence>
<dbReference type="Proteomes" id="UP000242181">
    <property type="component" value="Unassembled WGS sequence"/>
</dbReference>
<dbReference type="PANTHER" id="PTHR44936:SF10">
    <property type="entry name" value="SENSOR PROTEIN RSTB"/>
    <property type="match status" value="1"/>
</dbReference>
<dbReference type="SMART" id="SM00388">
    <property type="entry name" value="HisKA"/>
    <property type="match status" value="1"/>
</dbReference>
<dbReference type="InterPro" id="IPR036097">
    <property type="entry name" value="HisK_dim/P_sf"/>
</dbReference>
<proteinExistence type="predicted"/>
<accession>A0A2P7R4D3</accession>
<dbReference type="Pfam" id="PF25323">
    <property type="entry name" value="6TM_PilS"/>
    <property type="match status" value="1"/>
</dbReference>
<comment type="catalytic activity">
    <reaction evidence="1">
        <text>ATP + protein L-histidine = ADP + protein N-phospho-L-histidine.</text>
        <dbReference type="EC" id="2.7.13.3"/>
    </reaction>
</comment>
<keyword evidence="9" id="KW-1133">Transmembrane helix</keyword>
<dbReference type="SUPFAM" id="SSF47384">
    <property type="entry name" value="Homodimeric domain of signal transducing histidine kinase"/>
    <property type="match status" value="1"/>
</dbReference>
<evidence type="ECO:0000256" key="3">
    <source>
        <dbReference type="ARBA" id="ARBA00012438"/>
    </source>
</evidence>
<evidence type="ECO:0000259" key="10">
    <source>
        <dbReference type="SMART" id="SM00388"/>
    </source>
</evidence>
<keyword evidence="4" id="KW-1003">Cell membrane</keyword>
<dbReference type="InterPro" id="IPR036890">
    <property type="entry name" value="HATPase_C_sf"/>
</dbReference>
<feature type="transmembrane region" description="Helical" evidence="9">
    <location>
        <begin position="120"/>
        <end position="138"/>
    </location>
</feature>
<feature type="transmembrane region" description="Helical" evidence="9">
    <location>
        <begin position="158"/>
        <end position="182"/>
    </location>
</feature>
<dbReference type="InterPro" id="IPR050980">
    <property type="entry name" value="2C_sensor_his_kinase"/>
</dbReference>
<evidence type="ECO:0000256" key="7">
    <source>
        <dbReference type="ARBA" id="ARBA00022777"/>
    </source>
</evidence>
<dbReference type="AlphaFoldDB" id="A0A2P7R4D3"/>
<comment type="subcellular location">
    <subcellularLocation>
        <location evidence="2">Cell membrane</location>
        <topology evidence="2">Multi-pass membrane protein</topology>
    </subcellularLocation>
</comment>
<reference evidence="11 12" key="1">
    <citation type="submission" date="2018-03" db="EMBL/GenBank/DDBJ databases">
        <title>The draft genome of Zobellella taiwanensis JCM 13381.</title>
        <authorList>
            <person name="Liu L."/>
            <person name="Li L."/>
            <person name="Wang T."/>
            <person name="Zhang X."/>
            <person name="Liang L."/>
        </authorList>
    </citation>
    <scope>NUCLEOTIDE SEQUENCE [LARGE SCALE GENOMIC DNA]</scope>
    <source>
        <strain evidence="11 12">JCM 13381</strain>
    </source>
</reference>
<gene>
    <name evidence="11" type="ORF">C7I36_06375</name>
</gene>
<dbReference type="GO" id="GO:0005524">
    <property type="term" value="F:ATP binding"/>
    <property type="evidence" value="ECO:0007669"/>
    <property type="project" value="UniProtKB-KW"/>
</dbReference>
<keyword evidence="7 11" id="KW-0418">Kinase</keyword>
<name>A0A2P7R4D3_9GAMM</name>
<evidence type="ECO:0000256" key="5">
    <source>
        <dbReference type="ARBA" id="ARBA00022679"/>
    </source>
</evidence>
<dbReference type="GO" id="GO:0000155">
    <property type="term" value="F:phosphorelay sensor kinase activity"/>
    <property type="evidence" value="ECO:0007669"/>
    <property type="project" value="InterPro"/>
</dbReference>
<keyword evidence="8" id="KW-0067">ATP-binding</keyword>
<evidence type="ECO:0000256" key="2">
    <source>
        <dbReference type="ARBA" id="ARBA00004651"/>
    </source>
</evidence>
<dbReference type="CDD" id="cd00082">
    <property type="entry name" value="HisKA"/>
    <property type="match status" value="1"/>
</dbReference>
<evidence type="ECO:0000256" key="9">
    <source>
        <dbReference type="SAM" id="Phobius"/>
    </source>
</evidence>
<keyword evidence="12" id="KW-1185">Reference proteome</keyword>
<feature type="transmembrane region" description="Helical" evidence="9">
    <location>
        <begin position="22"/>
        <end position="40"/>
    </location>
</feature>
<keyword evidence="5" id="KW-0808">Transferase</keyword>
<dbReference type="EMBL" id="PXYH01000006">
    <property type="protein sequence ID" value="PSJ45082.1"/>
    <property type="molecule type" value="Genomic_DNA"/>
</dbReference>
<comment type="caution">
    <text evidence="11">The sequence shown here is derived from an EMBL/GenBank/DDBJ whole genome shotgun (WGS) entry which is preliminary data.</text>
</comment>
<evidence type="ECO:0000256" key="1">
    <source>
        <dbReference type="ARBA" id="ARBA00000085"/>
    </source>
</evidence>
<dbReference type="SUPFAM" id="SSF55874">
    <property type="entry name" value="ATPase domain of HSP90 chaperone/DNA topoisomerase II/histidine kinase"/>
    <property type="match status" value="1"/>
</dbReference>
<dbReference type="EC" id="2.7.13.3" evidence="3"/>
<dbReference type="Gene3D" id="3.30.565.10">
    <property type="entry name" value="Histidine kinase-like ATPase, C-terminal domain"/>
    <property type="match status" value="1"/>
</dbReference>
<evidence type="ECO:0000256" key="6">
    <source>
        <dbReference type="ARBA" id="ARBA00022741"/>
    </source>
</evidence>
<feature type="domain" description="Signal transduction histidine kinase dimerisation/phosphoacceptor" evidence="10">
    <location>
        <begin position="207"/>
        <end position="273"/>
    </location>
</feature>
<dbReference type="RefSeq" id="WP_106452879.1">
    <property type="nucleotide sequence ID" value="NZ_PXYH01000006.1"/>
</dbReference>
<dbReference type="PANTHER" id="PTHR44936">
    <property type="entry name" value="SENSOR PROTEIN CREC"/>
    <property type="match status" value="1"/>
</dbReference>
<keyword evidence="9" id="KW-0812">Transmembrane</keyword>
<evidence type="ECO:0000256" key="4">
    <source>
        <dbReference type="ARBA" id="ARBA00022475"/>
    </source>
</evidence>
<evidence type="ECO:0000313" key="11">
    <source>
        <dbReference type="EMBL" id="PSJ45082.1"/>
    </source>
</evidence>
<dbReference type="OrthoDB" id="9785252at2"/>
<dbReference type="GO" id="GO:0005886">
    <property type="term" value="C:plasma membrane"/>
    <property type="evidence" value="ECO:0007669"/>
    <property type="project" value="TreeGrafter"/>
</dbReference>